<accession>A0A388KN99</accession>
<dbReference type="Proteomes" id="UP000265515">
    <property type="component" value="Unassembled WGS sequence"/>
</dbReference>
<feature type="compositionally biased region" description="Acidic residues" evidence="1">
    <location>
        <begin position="394"/>
        <end position="405"/>
    </location>
</feature>
<name>A0A388KN99_CHABU</name>
<proteinExistence type="predicted"/>
<dbReference type="EMBL" id="BFEA01000148">
    <property type="protein sequence ID" value="GBG71539.1"/>
    <property type="molecule type" value="Genomic_DNA"/>
</dbReference>
<feature type="region of interest" description="Disordered" evidence="1">
    <location>
        <begin position="247"/>
        <end position="418"/>
    </location>
</feature>
<protein>
    <submittedName>
        <fullName evidence="2">Uncharacterized protein</fullName>
    </submittedName>
</protein>
<feature type="compositionally biased region" description="Basic and acidic residues" evidence="1">
    <location>
        <begin position="293"/>
        <end position="302"/>
    </location>
</feature>
<organism evidence="2 3">
    <name type="scientific">Chara braunii</name>
    <name type="common">Braun's stonewort</name>
    <dbReference type="NCBI Taxonomy" id="69332"/>
    <lineage>
        <taxon>Eukaryota</taxon>
        <taxon>Viridiplantae</taxon>
        <taxon>Streptophyta</taxon>
        <taxon>Charophyceae</taxon>
        <taxon>Charales</taxon>
        <taxon>Characeae</taxon>
        <taxon>Chara</taxon>
    </lineage>
</organism>
<sequence>MGAWHHKVEVSCASRRPYPVVGARERYGWRTRPERPKEAPFVRSCPVEYDSEGRLKRRAGFTGPLDVSTASAVCHDTDRDLAAYLPRPLSDLQRVDLDVELVAWTLQSPLVGRLLLGRLPAGREAQRLGERISRMTWRPPVTQQRRLSRHWRGTPEDMDEGCRNRGCAHATRSFFGTGIVGPGPQPPPMMDTQGVDGHCSGTGEHGSPGTGLRRAVAPADFGARATIPLPPRDPSVIIEPIQSFVGRKRKPESAAGQEVRGAAGCGRGRGRPSGEGRGAGERDMSGQVCGRGVGRERGEGCPRGRPPGRGRGEGHATTREGGAPRRRAPADGRDVHTDAAPITSSSNKAEEGIALHITRRRRGEVTTRAALASAATSCSPTTTSASSGNLDFEGGVEEDEEEAEVDAGIVAREGDMSG</sequence>
<gene>
    <name evidence="2" type="ORF">CBR_g8957</name>
</gene>
<comment type="caution">
    <text evidence="2">The sequence shown here is derived from an EMBL/GenBank/DDBJ whole genome shotgun (WGS) entry which is preliminary data.</text>
</comment>
<feature type="compositionally biased region" description="Basic and acidic residues" evidence="1">
    <location>
        <begin position="272"/>
        <end position="284"/>
    </location>
</feature>
<dbReference type="Gramene" id="GBG71539">
    <property type="protein sequence ID" value="GBG71539"/>
    <property type="gene ID" value="CBR_g8957"/>
</dbReference>
<keyword evidence="3" id="KW-1185">Reference proteome</keyword>
<evidence type="ECO:0000256" key="1">
    <source>
        <dbReference type="SAM" id="MobiDB-lite"/>
    </source>
</evidence>
<dbReference type="AlphaFoldDB" id="A0A388KN99"/>
<reference evidence="2 3" key="1">
    <citation type="journal article" date="2018" name="Cell">
        <title>The Chara Genome: Secondary Complexity and Implications for Plant Terrestrialization.</title>
        <authorList>
            <person name="Nishiyama T."/>
            <person name="Sakayama H."/>
            <person name="Vries J.D."/>
            <person name="Buschmann H."/>
            <person name="Saint-Marcoux D."/>
            <person name="Ullrich K.K."/>
            <person name="Haas F.B."/>
            <person name="Vanderstraeten L."/>
            <person name="Becker D."/>
            <person name="Lang D."/>
            <person name="Vosolsobe S."/>
            <person name="Rombauts S."/>
            <person name="Wilhelmsson P.K.I."/>
            <person name="Janitza P."/>
            <person name="Kern R."/>
            <person name="Heyl A."/>
            <person name="Rumpler F."/>
            <person name="Villalobos L.I.A.C."/>
            <person name="Clay J.M."/>
            <person name="Skokan R."/>
            <person name="Toyoda A."/>
            <person name="Suzuki Y."/>
            <person name="Kagoshima H."/>
            <person name="Schijlen E."/>
            <person name="Tajeshwar N."/>
            <person name="Catarino B."/>
            <person name="Hetherington A.J."/>
            <person name="Saltykova A."/>
            <person name="Bonnot C."/>
            <person name="Breuninger H."/>
            <person name="Symeonidi A."/>
            <person name="Radhakrishnan G.V."/>
            <person name="Van Nieuwerburgh F."/>
            <person name="Deforce D."/>
            <person name="Chang C."/>
            <person name="Karol K.G."/>
            <person name="Hedrich R."/>
            <person name="Ulvskov P."/>
            <person name="Glockner G."/>
            <person name="Delwiche C.F."/>
            <person name="Petrasek J."/>
            <person name="Van de Peer Y."/>
            <person name="Friml J."/>
            <person name="Beilby M."/>
            <person name="Dolan L."/>
            <person name="Kohara Y."/>
            <person name="Sugano S."/>
            <person name="Fujiyama A."/>
            <person name="Delaux P.-M."/>
            <person name="Quint M."/>
            <person name="TheiBen G."/>
            <person name="Hagemann M."/>
            <person name="Harholt J."/>
            <person name="Dunand C."/>
            <person name="Zachgo S."/>
            <person name="Langdale J."/>
            <person name="Maumus F."/>
            <person name="Straeten D.V.D."/>
            <person name="Gould S.B."/>
            <person name="Rensing S.A."/>
        </authorList>
    </citation>
    <scope>NUCLEOTIDE SEQUENCE [LARGE SCALE GENOMIC DNA]</scope>
    <source>
        <strain evidence="2 3">S276</strain>
    </source>
</reference>
<feature type="compositionally biased region" description="Low complexity" evidence="1">
    <location>
        <begin position="366"/>
        <end position="393"/>
    </location>
</feature>
<evidence type="ECO:0000313" key="2">
    <source>
        <dbReference type="EMBL" id="GBG71539.1"/>
    </source>
</evidence>
<evidence type="ECO:0000313" key="3">
    <source>
        <dbReference type="Proteomes" id="UP000265515"/>
    </source>
</evidence>
<feature type="compositionally biased region" description="Basic and acidic residues" evidence="1">
    <location>
        <begin position="328"/>
        <end position="337"/>
    </location>
</feature>